<keyword evidence="8 14" id="KW-0249">Electron transport</keyword>
<evidence type="ECO:0000256" key="10">
    <source>
        <dbReference type="ARBA" id="ARBA00023128"/>
    </source>
</evidence>
<evidence type="ECO:0000256" key="8">
    <source>
        <dbReference type="ARBA" id="ARBA00022982"/>
    </source>
</evidence>
<evidence type="ECO:0000256" key="14">
    <source>
        <dbReference type="RuleBase" id="RU368034"/>
    </source>
</evidence>
<dbReference type="PANTHER" id="PTHR12966">
    <property type="entry name" value="NADH DEHYDROGENASE UBIQUINONE 1 ALPHA SUBCOMPLEX SUBUNIT 13"/>
    <property type="match status" value="1"/>
</dbReference>
<accession>A0A2S2Q9S8</accession>
<keyword evidence="11 14" id="KW-0472">Membrane</keyword>
<keyword evidence="9 14" id="KW-1133">Transmembrane helix</keyword>
<dbReference type="GO" id="GO:0005743">
    <property type="term" value="C:mitochondrial inner membrane"/>
    <property type="evidence" value="ECO:0007669"/>
    <property type="project" value="UniProtKB-SubCell"/>
</dbReference>
<evidence type="ECO:0000313" key="15">
    <source>
        <dbReference type="EMBL" id="MBY74498.1"/>
    </source>
</evidence>
<organism evidence="15">
    <name type="scientific">Sipha flava</name>
    <name type="common">yellow sugarcane aphid</name>
    <dbReference type="NCBI Taxonomy" id="143950"/>
    <lineage>
        <taxon>Eukaryota</taxon>
        <taxon>Metazoa</taxon>
        <taxon>Ecdysozoa</taxon>
        <taxon>Arthropoda</taxon>
        <taxon>Hexapoda</taxon>
        <taxon>Insecta</taxon>
        <taxon>Pterygota</taxon>
        <taxon>Neoptera</taxon>
        <taxon>Paraneoptera</taxon>
        <taxon>Hemiptera</taxon>
        <taxon>Sternorrhyncha</taxon>
        <taxon>Aphidomorpha</taxon>
        <taxon>Aphidoidea</taxon>
        <taxon>Aphididae</taxon>
        <taxon>Sipha</taxon>
    </lineage>
</organism>
<comment type="similarity">
    <text evidence="2 14">Belongs to the complex I NDUFA13 subunit family.</text>
</comment>
<evidence type="ECO:0000256" key="13">
    <source>
        <dbReference type="ARBA" id="ARBA00046797"/>
    </source>
</evidence>
<evidence type="ECO:0000256" key="11">
    <source>
        <dbReference type="ARBA" id="ARBA00023136"/>
    </source>
</evidence>
<proteinExistence type="inferred from homology"/>
<evidence type="ECO:0000256" key="1">
    <source>
        <dbReference type="ARBA" id="ARBA00004298"/>
    </source>
</evidence>
<evidence type="ECO:0000256" key="4">
    <source>
        <dbReference type="ARBA" id="ARBA00022448"/>
    </source>
</evidence>
<keyword evidence="6 14" id="KW-0812">Transmembrane</keyword>
<dbReference type="OrthoDB" id="3308at2759"/>
<dbReference type="InterPro" id="IPR009346">
    <property type="entry name" value="GRIM-19"/>
</dbReference>
<dbReference type="RefSeq" id="XP_025424723.1">
    <property type="nucleotide sequence ID" value="XM_025568938.1"/>
</dbReference>
<dbReference type="Proteomes" id="UP000694846">
    <property type="component" value="Unplaced"/>
</dbReference>
<comment type="function">
    <text evidence="12">Accessory subunit of the mitochondrial membrane respiratory chain NADH dehydrogenase (Complex I), that is believed not to be involved in catalysis. Complex I functions in the transfer of electrons from NADH to the respiratory chain. The immediate electron acceptor for the enzyme is believed to be ubiquinone. Involved in the interferon/all-trans-retinoic acid (IFN/RA) induced cell death. This apoptotic activity is inhibited by interaction with viral IRF1. Prevents the transactivation of STAT3 target genes. May play a role in CARD15-mediated innate mucosal responses and serve to regulate intestinal epithelial cell responses to microbes.</text>
</comment>
<evidence type="ECO:0000256" key="5">
    <source>
        <dbReference type="ARBA" id="ARBA00022660"/>
    </source>
</evidence>
<keyword evidence="5 14" id="KW-0679">Respiratory chain</keyword>
<evidence type="ECO:0000256" key="6">
    <source>
        <dbReference type="ARBA" id="ARBA00022692"/>
    </source>
</evidence>
<keyword evidence="10 14" id="KW-0496">Mitochondrion</keyword>
<evidence type="ECO:0000313" key="17">
    <source>
        <dbReference type="RefSeq" id="XP_025424723.1"/>
    </source>
</evidence>
<dbReference type="PANTHER" id="PTHR12966:SF0">
    <property type="entry name" value="NADH DEHYDROGENASE [UBIQUINONE] 1 ALPHA SUBCOMPLEX SUBUNIT 13"/>
    <property type="match status" value="1"/>
</dbReference>
<keyword evidence="16" id="KW-1185">Reference proteome</keyword>
<comment type="subcellular location">
    <subcellularLocation>
        <location evidence="1 14">Mitochondrion inner membrane</location>
        <topology evidence="1 14">Single-pass membrane protein</topology>
        <orientation evidence="1 14">Matrix side</orientation>
    </subcellularLocation>
</comment>
<reference evidence="15" key="1">
    <citation type="submission" date="2018-04" db="EMBL/GenBank/DDBJ databases">
        <title>Transcriptome assembly of Sipha flava.</title>
        <authorList>
            <person name="Scully E.D."/>
            <person name="Geib S.M."/>
            <person name="Palmer N.A."/>
            <person name="Koch K."/>
            <person name="Bradshaw J."/>
            <person name="Heng-Moss T."/>
            <person name="Sarath G."/>
        </authorList>
    </citation>
    <scope>NUCLEOTIDE SEQUENCE</scope>
</reference>
<dbReference type="EMBL" id="GGMS01005295">
    <property type="protein sequence ID" value="MBY74498.1"/>
    <property type="molecule type" value="Transcribed_RNA"/>
</dbReference>
<comment type="subunit">
    <text evidence="13">Complex I is composed of 45 different subunits. Interacts with CARD15, but not with CARD4. Interacts with STAT3, but not with STAT1, STAT2 and STAT5A. Interacts with OLFM4.</text>
</comment>
<evidence type="ECO:0000256" key="3">
    <source>
        <dbReference type="ARBA" id="ARBA00018192"/>
    </source>
</evidence>
<evidence type="ECO:0000256" key="12">
    <source>
        <dbReference type="ARBA" id="ARBA00045908"/>
    </source>
</evidence>
<evidence type="ECO:0000256" key="9">
    <source>
        <dbReference type="ARBA" id="ARBA00022989"/>
    </source>
</evidence>
<protein>
    <recommendedName>
        <fullName evidence="3 14">NADH dehydrogenase [ubiquinone] 1 alpha subcomplex subunit 13</fullName>
    </recommendedName>
</protein>
<gene>
    <name evidence="15" type="primary">NDUFA13</name>
    <name evidence="17" type="synonym">LOC112693742</name>
    <name evidence="15" type="ORF">g.47846</name>
</gene>
<sequence>MAATAESVKQDMPPKGGYRKINFARVFPKPFASSRALVGTYMVCTGVGWYLYLLNDRQIDNYQIESRNAIIAISPLLDAEADREYLKQLRRNRDAEEKLMKNVKGWETGTLYGEPIYKTVDSNKLIEPGLNEYYVHAPPKTLLDRAYWHKYL</sequence>
<keyword evidence="4 14" id="KW-0813">Transport</keyword>
<dbReference type="GO" id="GO:0045271">
    <property type="term" value="C:respiratory chain complex I"/>
    <property type="evidence" value="ECO:0007669"/>
    <property type="project" value="UniProtKB-UniRule"/>
</dbReference>
<name>A0A2S2Q9S8_9HEMI</name>
<feature type="transmembrane region" description="Helical" evidence="14">
    <location>
        <begin position="36"/>
        <end position="54"/>
    </location>
</feature>
<evidence type="ECO:0000256" key="2">
    <source>
        <dbReference type="ARBA" id="ARBA00007312"/>
    </source>
</evidence>
<keyword evidence="7 14" id="KW-0999">Mitochondrion inner membrane</keyword>
<comment type="function">
    <text evidence="14">Complex I functions in the transfer of electrons from NADH to the respiratory chain. Accessory subunit of the mitochondrial membrane respiratory chain NADH dehydrogenase (Complex I), that is believed not to be involved in catalysis.</text>
</comment>
<reference evidence="17" key="2">
    <citation type="submission" date="2025-04" db="UniProtKB">
        <authorList>
            <consortium name="RefSeq"/>
        </authorList>
    </citation>
    <scope>IDENTIFICATION</scope>
    <source>
        <tissue evidence="17">Whole body</tissue>
    </source>
</reference>
<evidence type="ECO:0000313" key="16">
    <source>
        <dbReference type="Proteomes" id="UP000694846"/>
    </source>
</evidence>
<dbReference type="Pfam" id="PF06212">
    <property type="entry name" value="GRIM-19"/>
    <property type="match status" value="1"/>
</dbReference>
<dbReference type="AlphaFoldDB" id="A0A2S2Q9S8"/>
<evidence type="ECO:0000256" key="7">
    <source>
        <dbReference type="ARBA" id="ARBA00022792"/>
    </source>
</evidence>